<gene>
    <name evidence="1" type="ORF">E9229_002956</name>
</gene>
<protein>
    <recommendedName>
        <fullName evidence="3">DUF3108 domain-containing protein</fullName>
    </recommendedName>
</protein>
<evidence type="ECO:0000313" key="1">
    <source>
        <dbReference type="EMBL" id="MBB2996709.1"/>
    </source>
</evidence>
<reference evidence="1 2" key="1">
    <citation type="submission" date="2020-08" db="EMBL/GenBank/DDBJ databases">
        <title>Sequencing the genomes of 1000 actinobacteria strains.</title>
        <authorList>
            <person name="Klenk H.-P."/>
        </authorList>
    </citation>
    <scope>NUCLEOTIDE SEQUENCE [LARGE SCALE GENOMIC DNA]</scope>
    <source>
        <strain evidence="1 2">DSM 22826</strain>
    </source>
</reference>
<dbReference type="RefSeq" id="WP_183512274.1">
    <property type="nucleotide sequence ID" value="NZ_BAABGK010000105.1"/>
</dbReference>
<evidence type="ECO:0000313" key="2">
    <source>
        <dbReference type="Proteomes" id="UP000523000"/>
    </source>
</evidence>
<sequence>MEEFERWELFIEENQRTGVLYRRFSDNVLLTRVTLGESPSLYRAESRIRLTGDHSAWELSWFRSSEMDEPRLMLRKPGTPEGSMPGYGEFLMLRRLLESGASSLEFTRLGDEGVGRSGRGPGVGEADLVRLELAPETEMLEVPHRAEVECLRVDVHSGGKVLVRHWVHADRVVASDWGAAMSYRVPGGPADAGWISLEGLDEGSIEFLTQGFDG</sequence>
<keyword evidence="2" id="KW-1185">Reference proteome</keyword>
<name>A0A839QKH3_9MICC</name>
<dbReference type="Proteomes" id="UP000523000">
    <property type="component" value="Unassembled WGS sequence"/>
</dbReference>
<comment type="caution">
    <text evidence="1">The sequence shown here is derived from an EMBL/GenBank/DDBJ whole genome shotgun (WGS) entry which is preliminary data.</text>
</comment>
<evidence type="ECO:0008006" key="3">
    <source>
        <dbReference type="Google" id="ProtNLM"/>
    </source>
</evidence>
<accession>A0A839QKH3</accession>
<proteinExistence type="predicted"/>
<organism evidence="1 2">
    <name type="scientific">Paeniglutamicibacter cryotolerans</name>
    <dbReference type="NCBI Taxonomy" id="670079"/>
    <lineage>
        <taxon>Bacteria</taxon>
        <taxon>Bacillati</taxon>
        <taxon>Actinomycetota</taxon>
        <taxon>Actinomycetes</taxon>
        <taxon>Micrococcales</taxon>
        <taxon>Micrococcaceae</taxon>
        <taxon>Paeniglutamicibacter</taxon>
    </lineage>
</organism>
<dbReference type="AlphaFoldDB" id="A0A839QKH3"/>
<dbReference type="EMBL" id="JACHVS010000002">
    <property type="protein sequence ID" value="MBB2996709.1"/>
    <property type="molecule type" value="Genomic_DNA"/>
</dbReference>